<dbReference type="EMBL" id="JACHFV010000012">
    <property type="protein sequence ID" value="MBB5296590.1"/>
    <property type="molecule type" value="Genomic_DNA"/>
</dbReference>
<accession>A0ABR6MZ04</accession>
<evidence type="ECO:0000313" key="1">
    <source>
        <dbReference type="EMBL" id="MBB5296590.1"/>
    </source>
</evidence>
<proteinExistence type="predicted"/>
<gene>
    <name evidence="1" type="ORF">HNQ10_003440</name>
</gene>
<protein>
    <submittedName>
        <fullName evidence="1">Uncharacterized protein</fullName>
    </submittedName>
</protein>
<sequence>MGGAVRARKHAGDGRNQLSLEIRLVDLVYNRMNPNRNLLLNVC</sequence>
<reference evidence="1 2" key="1">
    <citation type="submission" date="2020-08" db="EMBL/GenBank/DDBJ databases">
        <title>Genomic Encyclopedia of Type Strains, Phase IV (KMG-IV): sequencing the most valuable type-strain genomes for metagenomic binning, comparative biology and taxonomic classification.</title>
        <authorList>
            <person name="Goeker M."/>
        </authorList>
    </citation>
    <scope>NUCLEOTIDE SEQUENCE [LARGE SCALE GENOMIC DNA]</scope>
    <source>
        <strain evidence="1 2">DSM 105434</strain>
    </source>
</reference>
<name>A0ABR6MZ04_9DEIO</name>
<organism evidence="1 2">
    <name type="scientific">Deinococcus metallilatus</name>
    <dbReference type="NCBI Taxonomy" id="1211322"/>
    <lineage>
        <taxon>Bacteria</taxon>
        <taxon>Thermotogati</taxon>
        <taxon>Deinococcota</taxon>
        <taxon>Deinococci</taxon>
        <taxon>Deinococcales</taxon>
        <taxon>Deinococcaceae</taxon>
        <taxon>Deinococcus</taxon>
    </lineage>
</organism>
<comment type="caution">
    <text evidence="1">The sequence shown here is derived from an EMBL/GenBank/DDBJ whole genome shotgun (WGS) entry which is preliminary data.</text>
</comment>
<evidence type="ECO:0000313" key="2">
    <source>
        <dbReference type="Proteomes" id="UP000536909"/>
    </source>
</evidence>
<dbReference type="Proteomes" id="UP000536909">
    <property type="component" value="Unassembled WGS sequence"/>
</dbReference>
<keyword evidence="2" id="KW-1185">Reference proteome</keyword>